<dbReference type="FunFam" id="3.80.10.10:FF:000041">
    <property type="entry name" value="LRR receptor-like serine/threonine-protein kinase ERECTA"/>
    <property type="match status" value="1"/>
</dbReference>
<comment type="caution">
    <text evidence="17">The sequence shown here is derived from an EMBL/GenBank/DDBJ whole genome shotgun (WGS) entry which is preliminary data.</text>
</comment>
<dbReference type="InterPro" id="IPR001611">
    <property type="entry name" value="Leu-rich_rpt"/>
</dbReference>
<evidence type="ECO:0000256" key="5">
    <source>
        <dbReference type="ARBA" id="ARBA00022527"/>
    </source>
</evidence>
<dbReference type="PANTHER" id="PTHR48065:SF23">
    <property type="entry name" value="LEUCINE-RICH REPEAT-CONTAINING N-TERMINAL PLANT-TYPE DOMAIN-CONTAINING PROTEIN"/>
    <property type="match status" value="1"/>
</dbReference>
<dbReference type="SUPFAM" id="SSF52058">
    <property type="entry name" value="L domain-like"/>
    <property type="match status" value="1"/>
</dbReference>
<evidence type="ECO:0000256" key="6">
    <source>
        <dbReference type="ARBA" id="ARBA00022614"/>
    </source>
</evidence>
<dbReference type="Pfam" id="PF00560">
    <property type="entry name" value="LRR_1"/>
    <property type="match status" value="3"/>
</dbReference>
<evidence type="ECO:0000256" key="13">
    <source>
        <dbReference type="ARBA" id="ARBA00023180"/>
    </source>
</evidence>
<evidence type="ECO:0000256" key="15">
    <source>
        <dbReference type="ARBA" id="ARBA00048679"/>
    </source>
</evidence>
<keyword evidence="17" id="KW-0808">Transferase</keyword>
<keyword evidence="17" id="KW-0418">Kinase</keyword>
<dbReference type="Gene3D" id="3.30.1490.310">
    <property type="match status" value="1"/>
</dbReference>
<evidence type="ECO:0000256" key="4">
    <source>
        <dbReference type="ARBA" id="ARBA00022475"/>
    </source>
</evidence>
<dbReference type="GO" id="GO:0005886">
    <property type="term" value="C:plasma membrane"/>
    <property type="evidence" value="ECO:0007669"/>
    <property type="project" value="UniProtKB-SubCell"/>
</dbReference>
<dbReference type="InterPro" id="IPR032675">
    <property type="entry name" value="LRR_dom_sf"/>
</dbReference>
<keyword evidence="11" id="KW-0472">Membrane</keyword>
<keyword evidence="5" id="KW-0723">Serine/threonine-protein kinase</keyword>
<evidence type="ECO:0000256" key="8">
    <source>
        <dbReference type="ARBA" id="ARBA00022729"/>
    </source>
</evidence>
<accession>A0AAW2KGX5</accession>
<keyword evidence="13" id="KW-0325">Glycoprotein</keyword>
<keyword evidence="7" id="KW-0812">Transmembrane</keyword>
<comment type="similarity">
    <text evidence="2">Belongs to the RLP family.</text>
</comment>
<reference evidence="17" key="1">
    <citation type="submission" date="2020-06" db="EMBL/GenBank/DDBJ databases">
        <authorList>
            <person name="Li T."/>
            <person name="Hu X."/>
            <person name="Zhang T."/>
            <person name="Song X."/>
            <person name="Zhang H."/>
            <person name="Dai N."/>
            <person name="Sheng W."/>
            <person name="Hou X."/>
            <person name="Wei L."/>
        </authorList>
    </citation>
    <scope>NUCLEOTIDE SEQUENCE</scope>
    <source>
        <strain evidence="17">G02</strain>
        <tissue evidence="17">Leaf</tissue>
    </source>
</reference>
<dbReference type="PRINTS" id="PR00019">
    <property type="entry name" value="LEURICHRPT"/>
</dbReference>
<dbReference type="GO" id="GO:0004674">
    <property type="term" value="F:protein serine/threonine kinase activity"/>
    <property type="evidence" value="ECO:0007669"/>
    <property type="project" value="UniProtKB-KW"/>
</dbReference>
<keyword evidence="12 17" id="KW-0675">Receptor</keyword>
<evidence type="ECO:0000256" key="2">
    <source>
        <dbReference type="ARBA" id="ARBA00009592"/>
    </source>
</evidence>
<dbReference type="InterPro" id="IPR045381">
    <property type="entry name" value="BRI1_island_dom"/>
</dbReference>
<dbReference type="EC" id="2.7.11.1" evidence="3"/>
<feature type="domain" description="Brassinosteroid receptor BRI1 island" evidence="16">
    <location>
        <begin position="116"/>
        <end position="179"/>
    </location>
</feature>
<keyword evidence="10" id="KW-1133">Transmembrane helix</keyword>
<reference evidence="17" key="2">
    <citation type="journal article" date="2024" name="Plant">
        <title>Genomic evolution and insights into agronomic trait innovations of Sesamum species.</title>
        <authorList>
            <person name="Miao H."/>
            <person name="Wang L."/>
            <person name="Qu L."/>
            <person name="Liu H."/>
            <person name="Sun Y."/>
            <person name="Le M."/>
            <person name="Wang Q."/>
            <person name="Wei S."/>
            <person name="Zheng Y."/>
            <person name="Lin W."/>
            <person name="Duan Y."/>
            <person name="Cao H."/>
            <person name="Xiong S."/>
            <person name="Wang X."/>
            <person name="Wei L."/>
            <person name="Li C."/>
            <person name="Ma Q."/>
            <person name="Ju M."/>
            <person name="Zhao R."/>
            <person name="Li G."/>
            <person name="Mu C."/>
            <person name="Tian Q."/>
            <person name="Mei H."/>
            <person name="Zhang T."/>
            <person name="Gao T."/>
            <person name="Zhang H."/>
        </authorList>
    </citation>
    <scope>NUCLEOTIDE SEQUENCE</scope>
    <source>
        <strain evidence="17">G02</strain>
    </source>
</reference>
<dbReference type="EMBL" id="JACGWJ010000028">
    <property type="protein sequence ID" value="KAL0306170.1"/>
    <property type="molecule type" value="Genomic_DNA"/>
</dbReference>
<sequence length="339" mass="36064">MWANHLIGEIPQGICIKGGNLRTLILNNNFITGTLPKSIVNCTNLFWLSLSSNRISGEIPSDIGELVNLGILQLGNNSLSGEIPAGIGKCRSLIWLDLNSNELTGPIPTALAAQSGLIVPQDVSGRHYAFVRTRGRPECRGALWLVEFEGIRADRLANFPMVHSCPSTKISTGVIAYSFAGNGSMIYLDLSNNHLSGSIPGNLGSMSFLEFLFLGHNNITGEIPFSFGGLKSVGVLDLSHNKLQGSIPGSLGGLSFLSDLDVSNNNLSGRIPSGGQLTTFPALAYENNSDLCGVPLPPCESGKGHHASSASVRWKKQDMTVGMMMCFVAVGMVTYNMAV</sequence>
<evidence type="ECO:0000256" key="9">
    <source>
        <dbReference type="ARBA" id="ARBA00022737"/>
    </source>
</evidence>
<evidence type="ECO:0000256" key="10">
    <source>
        <dbReference type="ARBA" id="ARBA00022989"/>
    </source>
</evidence>
<protein>
    <recommendedName>
        <fullName evidence="3">non-specific serine/threonine protein kinase</fullName>
        <ecNumber evidence="3">2.7.11.1</ecNumber>
    </recommendedName>
</protein>
<evidence type="ECO:0000313" key="17">
    <source>
        <dbReference type="EMBL" id="KAL0306170.1"/>
    </source>
</evidence>
<gene>
    <name evidence="17" type="ORF">Sradi_6034300</name>
</gene>
<evidence type="ECO:0000256" key="14">
    <source>
        <dbReference type="ARBA" id="ARBA00047899"/>
    </source>
</evidence>
<dbReference type="PANTHER" id="PTHR48065">
    <property type="entry name" value="OS10G0469600 PROTEIN"/>
    <property type="match status" value="1"/>
</dbReference>
<keyword evidence="9" id="KW-0677">Repeat</keyword>
<proteinExistence type="inferred from homology"/>
<comment type="catalytic activity">
    <reaction evidence="14">
        <text>L-threonyl-[protein] + ATP = O-phospho-L-threonyl-[protein] + ADP + H(+)</text>
        <dbReference type="Rhea" id="RHEA:46608"/>
        <dbReference type="Rhea" id="RHEA-COMP:11060"/>
        <dbReference type="Rhea" id="RHEA-COMP:11605"/>
        <dbReference type="ChEBI" id="CHEBI:15378"/>
        <dbReference type="ChEBI" id="CHEBI:30013"/>
        <dbReference type="ChEBI" id="CHEBI:30616"/>
        <dbReference type="ChEBI" id="CHEBI:61977"/>
        <dbReference type="ChEBI" id="CHEBI:456216"/>
        <dbReference type="EC" id="2.7.11.1"/>
    </reaction>
</comment>
<dbReference type="Pfam" id="PF20141">
    <property type="entry name" value="Island"/>
    <property type="match status" value="1"/>
</dbReference>
<comment type="catalytic activity">
    <reaction evidence="15">
        <text>L-seryl-[protein] + ATP = O-phospho-L-seryl-[protein] + ADP + H(+)</text>
        <dbReference type="Rhea" id="RHEA:17989"/>
        <dbReference type="Rhea" id="RHEA-COMP:9863"/>
        <dbReference type="Rhea" id="RHEA-COMP:11604"/>
        <dbReference type="ChEBI" id="CHEBI:15378"/>
        <dbReference type="ChEBI" id="CHEBI:29999"/>
        <dbReference type="ChEBI" id="CHEBI:30616"/>
        <dbReference type="ChEBI" id="CHEBI:83421"/>
        <dbReference type="ChEBI" id="CHEBI:456216"/>
        <dbReference type="EC" id="2.7.11.1"/>
    </reaction>
</comment>
<name>A0AAW2KGX5_SESRA</name>
<organism evidence="17">
    <name type="scientific">Sesamum radiatum</name>
    <name type="common">Black benniseed</name>
    <dbReference type="NCBI Taxonomy" id="300843"/>
    <lineage>
        <taxon>Eukaryota</taxon>
        <taxon>Viridiplantae</taxon>
        <taxon>Streptophyta</taxon>
        <taxon>Embryophyta</taxon>
        <taxon>Tracheophyta</taxon>
        <taxon>Spermatophyta</taxon>
        <taxon>Magnoliopsida</taxon>
        <taxon>eudicotyledons</taxon>
        <taxon>Gunneridae</taxon>
        <taxon>Pentapetalae</taxon>
        <taxon>asterids</taxon>
        <taxon>lamiids</taxon>
        <taxon>Lamiales</taxon>
        <taxon>Pedaliaceae</taxon>
        <taxon>Sesamum</taxon>
    </lineage>
</organism>
<evidence type="ECO:0000256" key="3">
    <source>
        <dbReference type="ARBA" id="ARBA00012513"/>
    </source>
</evidence>
<evidence type="ECO:0000256" key="7">
    <source>
        <dbReference type="ARBA" id="ARBA00022692"/>
    </source>
</evidence>
<keyword evidence="6" id="KW-0433">Leucine-rich repeat</keyword>
<dbReference type="Pfam" id="PF13855">
    <property type="entry name" value="LRR_8"/>
    <property type="match status" value="2"/>
</dbReference>
<comment type="subcellular location">
    <subcellularLocation>
        <location evidence="1">Cell membrane</location>
        <topology evidence="1">Single-pass type I membrane protein</topology>
    </subcellularLocation>
</comment>
<dbReference type="AlphaFoldDB" id="A0AAW2KGX5"/>
<evidence type="ECO:0000256" key="12">
    <source>
        <dbReference type="ARBA" id="ARBA00023170"/>
    </source>
</evidence>
<keyword evidence="8" id="KW-0732">Signal</keyword>
<evidence type="ECO:0000256" key="1">
    <source>
        <dbReference type="ARBA" id="ARBA00004251"/>
    </source>
</evidence>
<keyword evidence="4" id="KW-1003">Cell membrane</keyword>
<evidence type="ECO:0000256" key="11">
    <source>
        <dbReference type="ARBA" id="ARBA00023136"/>
    </source>
</evidence>
<evidence type="ECO:0000259" key="16">
    <source>
        <dbReference type="Pfam" id="PF20141"/>
    </source>
</evidence>
<dbReference type="Gene3D" id="3.80.10.10">
    <property type="entry name" value="Ribonuclease Inhibitor"/>
    <property type="match status" value="1"/>
</dbReference>
<dbReference type="FunFam" id="3.80.10.10:FF:000111">
    <property type="entry name" value="LRR receptor-like serine/threonine-protein kinase ERECTA"/>
    <property type="match status" value="1"/>
</dbReference>